<evidence type="ECO:0000256" key="1">
    <source>
        <dbReference type="SAM" id="MobiDB-lite"/>
    </source>
</evidence>
<comment type="caution">
    <text evidence="2">The sequence shown here is derived from an EMBL/GenBank/DDBJ whole genome shotgun (WGS) entry which is preliminary data.</text>
</comment>
<sequence length="111" mass="12653">MIDATSVWTKPYSRNVSDERRDPSEHIPFRLIIREGDVRAPSPTPCRLGDLDARVHVEKGDLKRHHSFITGKQIDCRYVVFRDGDLLTDCNADGRGGRERGRDLRPRGLAN</sequence>
<protein>
    <submittedName>
        <fullName evidence="2">Uncharacterized protein</fullName>
    </submittedName>
</protein>
<evidence type="ECO:0000313" key="2">
    <source>
        <dbReference type="EMBL" id="KAF0043798.1"/>
    </source>
</evidence>
<accession>A0A6A4TH67</accession>
<feature type="compositionally biased region" description="Basic and acidic residues" evidence="1">
    <location>
        <begin position="95"/>
        <end position="111"/>
    </location>
</feature>
<reference evidence="2 3" key="1">
    <citation type="submission" date="2019-06" db="EMBL/GenBank/DDBJ databases">
        <title>Draft genomes of female and male turbot (Scophthalmus maximus).</title>
        <authorList>
            <person name="Xu H."/>
            <person name="Xu X.-W."/>
            <person name="Shao C."/>
            <person name="Chen S."/>
        </authorList>
    </citation>
    <scope>NUCLEOTIDE SEQUENCE [LARGE SCALE GENOMIC DNA]</scope>
    <source>
        <strain evidence="2">Ysfricsl-2016a</strain>
        <tissue evidence="2">Blood</tissue>
    </source>
</reference>
<name>A0A6A4TH67_SCOMX</name>
<dbReference type="EMBL" id="VEVO01000003">
    <property type="protein sequence ID" value="KAF0043798.1"/>
    <property type="molecule type" value="Genomic_DNA"/>
</dbReference>
<feature type="region of interest" description="Disordered" evidence="1">
    <location>
        <begin position="1"/>
        <end position="21"/>
    </location>
</feature>
<dbReference type="AlphaFoldDB" id="A0A6A4TH67"/>
<evidence type="ECO:0000313" key="3">
    <source>
        <dbReference type="Proteomes" id="UP000438429"/>
    </source>
</evidence>
<proteinExistence type="predicted"/>
<feature type="compositionally biased region" description="Polar residues" evidence="1">
    <location>
        <begin position="1"/>
        <end position="15"/>
    </location>
</feature>
<organism evidence="2 3">
    <name type="scientific">Scophthalmus maximus</name>
    <name type="common">Turbot</name>
    <name type="synonym">Psetta maxima</name>
    <dbReference type="NCBI Taxonomy" id="52904"/>
    <lineage>
        <taxon>Eukaryota</taxon>
        <taxon>Metazoa</taxon>
        <taxon>Chordata</taxon>
        <taxon>Craniata</taxon>
        <taxon>Vertebrata</taxon>
        <taxon>Euteleostomi</taxon>
        <taxon>Actinopterygii</taxon>
        <taxon>Neopterygii</taxon>
        <taxon>Teleostei</taxon>
        <taxon>Neoteleostei</taxon>
        <taxon>Acanthomorphata</taxon>
        <taxon>Carangaria</taxon>
        <taxon>Pleuronectiformes</taxon>
        <taxon>Pleuronectoidei</taxon>
        <taxon>Scophthalmidae</taxon>
        <taxon>Scophthalmus</taxon>
    </lineage>
</organism>
<gene>
    <name evidence="2" type="ORF">F2P81_002956</name>
</gene>
<dbReference type="Proteomes" id="UP000438429">
    <property type="component" value="Unassembled WGS sequence"/>
</dbReference>
<feature type="region of interest" description="Disordered" evidence="1">
    <location>
        <begin position="91"/>
        <end position="111"/>
    </location>
</feature>